<dbReference type="AlphaFoldDB" id="A0A4U5NTQ9"/>
<keyword evidence="4" id="KW-1185">Reference proteome</keyword>
<feature type="compositionally biased region" description="Acidic residues" evidence="1">
    <location>
        <begin position="285"/>
        <end position="299"/>
    </location>
</feature>
<dbReference type="InterPro" id="IPR001810">
    <property type="entry name" value="F-box_dom"/>
</dbReference>
<comment type="caution">
    <text evidence="3">The sequence shown here is derived from an EMBL/GenBank/DDBJ whole genome shotgun (WGS) entry which is preliminary data.</text>
</comment>
<feature type="region of interest" description="Disordered" evidence="1">
    <location>
        <begin position="279"/>
        <end position="307"/>
    </location>
</feature>
<evidence type="ECO:0000256" key="1">
    <source>
        <dbReference type="SAM" id="MobiDB-lite"/>
    </source>
</evidence>
<dbReference type="PROSITE" id="PS50181">
    <property type="entry name" value="FBOX"/>
    <property type="match status" value="1"/>
</dbReference>
<sequence length="335" mass="38724">MERRPRRRSEPGPSSASRDPRPSLNRLPDELLERIGDHLDFEDLRSFMQCSSFINLALVRSLRNFHSLQISDESSSCFIENRRNRLRKKFTRANLPLLYATFHEIHEIVVIVKDMVTPRLWSPMDKPSTSDPLLGASPYHPGGYLRRVLELTPPQTVSKLRSLSLHVDLMRETFKELFHACPREDVAFAAQHLAQMHFETNIQISYCCGNYDISDEQMRNELIFSMQLLSHMMATKHECKTEMVFERDEGYVDLTIQKGRLEHNFAFFYYNPSICEPIRPKESAGDSEEGEEDEMETDESFGSGTEDEFRPVDFLEWPCPKQIGAALLSPATADR</sequence>
<gene>
    <name evidence="3" type="ORF">L596_011094</name>
</gene>
<accession>A0A4U5NTQ9</accession>
<name>A0A4U5NTQ9_STECR</name>
<protein>
    <recommendedName>
        <fullName evidence="2">F-box domain-containing protein</fullName>
    </recommendedName>
</protein>
<dbReference type="InterPro" id="IPR036047">
    <property type="entry name" value="F-box-like_dom_sf"/>
</dbReference>
<proteinExistence type="predicted"/>
<evidence type="ECO:0000313" key="4">
    <source>
        <dbReference type="Proteomes" id="UP000298663"/>
    </source>
</evidence>
<dbReference type="Proteomes" id="UP000298663">
    <property type="component" value="Unassembled WGS sequence"/>
</dbReference>
<feature type="region of interest" description="Disordered" evidence="1">
    <location>
        <begin position="1"/>
        <end position="26"/>
    </location>
</feature>
<organism evidence="3 4">
    <name type="scientific">Steinernema carpocapsae</name>
    <name type="common">Entomopathogenic nematode</name>
    <dbReference type="NCBI Taxonomy" id="34508"/>
    <lineage>
        <taxon>Eukaryota</taxon>
        <taxon>Metazoa</taxon>
        <taxon>Ecdysozoa</taxon>
        <taxon>Nematoda</taxon>
        <taxon>Chromadorea</taxon>
        <taxon>Rhabditida</taxon>
        <taxon>Tylenchina</taxon>
        <taxon>Panagrolaimomorpha</taxon>
        <taxon>Strongyloidoidea</taxon>
        <taxon>Steinernematidae</taxon>
        <taxon>Steinernema</taxon>
    </lineage>
</organism>
<dbReference type="EMBL" id="AZBU02000003">
    <property type="protein sequence ID" value="TKR86513.1"/>
    <property type="molecule type" value="Genomic_DNA"/>
</dbReference>
<dbReference type="SUPFAM" id="SSF81383">
    <property type="entry name" value="F-box domain"/>
    <property type="match status" value="1"/>
</dbReference>
<evidence type="ECO:0000313" key="3">
    <source>
        <dbReference type="EMBL" id="TKR86513.1"/>
    </source>
</evidence>
<feature type="domain" description="F-box" evidence="2">
    <location>
        <begin position="21"/>
        <end position="68"/>
    </location>
</feature>
<evidence type="ECO:0000259" key="2">
    <source>
        <dbReference type="PROSITE" id="PS50181"/>
    </source>
</evidence>
<reference evidence="3 4" key="1">
    <citation type="journal article" date="2015" name="Genome Biol.">
        <title>Comparative genomics of Steinernema reveals deeply conserved gene regulatory networks.</title>
        <authorList>
            <person name="Dillman A.R."/>
            <person name="Macchietto M."/>
            <person name="Porter C.F."/>
            <person name="Rogers A."/>
            <person name="Williams B."/>
            <person name="Antoshechkin I."/>
            <person name="Lee M.M."/>
            <person name="Goodwin Z."/>
            <person name="Lu X."/>
            <person name="Lewis E.E."/>
            <person name="Goodrich-Blair H."/>
            <person name="Stock S.P."/>
            <person name="Adams B.J."/>
            <person name="Sternberg P.W."/>
            <person name="Mortazavi A."/>
        </authorList>
    </citation>
    <scope>NUCLEOTIDE SEQUENCE [LARGE SCALE GENOMIC DNA]</scope>
    <source>
        <strain evidence="3 4">ALL</strain>
    </source>
</reference>
<reference evidence="3 4" key="2">
    <citation type="journal article" date="2019" name="G3 (Bethesda)">
        <title>Hybrid Assembly of the Genome of the Entomopathogenic Nematode Steinernema carpocapsae Identifies the X-Chromosome.</title>
        <authorList>
            <person name="Serra L."/>
            <person name="Macchietto M."/>
            <person name="Macias-Munoz A."/>
            <person name="McGill C.J."/>
            <person name="Rodriguez I.M."/>
            <person name="Rodriguez B."/>
            <person name="Murad R."/>
            <person name="Mortazavi A."/>
        </authorList>
    </citation>
    <scope>NUCLEOTIDE SEQUENCE [LARGE SCALE GENOMIC DNA]</scope>
    <source>
        <strain evidence="3 4">ALL</strain>
    </source>
</reference>
<dbReference type="OrthoDB" id="5820872at2759"/>